<dbReference type="Proteomes" id="UP000325002">
    <property type="component" value="Unassembled WGS sequence"/>
</dbReference>
<keyword evidence="3" id="KW-0255">Endonuclease</keyword>
<dbReference type="SUPFAM" id="SSF52540">
    <property type="entry name" value="P-loop containing nucleoside triphosphate hydrolases"/>
    <property type="match status" value="1"/>
</dbReference>
<protein>
    <submittedName>
        <fullName evidence="3">ATP-dependent endonuclease</fullName>
    </submittedName>
</protein>
<dbReference type="InterPro" id="IPR051396">
    <property type="entry name" value="Bact_Antivir_Def_Nuclease"/>
</dbReference>
<gene>
    <name evidence="3" type="ORF">EPJ81_00925</name>
</gene>
<dbReference type="AlphaFoldDB" id="A0A5C8EVA4"/>
<dbReference type="Gene3D" id="3.40.50.300">
    <property type="entry name" value="P-loop containing nucleotide triphosphate hydrolases"/>
    <property type="match status" value="1"/>
</dbReference>
<reference evidence="3 4" key="1">
    <citation type="journal article" date="1992" name="Lakartidningen">
        <title>[Penicillin V and not amoxicillin is the first choice preparation in acute otitis].</title>
        <authorList>
            <person name="Kamme C."/>
            <person name="Lundgren K."/>
            <person name="Prellner K."/>
        </authorList>
    </citation>
    <scope>NUCLEOTIDE SEQUENCE [LARGE SCALE GENOMIC DNA]</scope>
    <source>
        <strain evidence="3 4">PC3997IV</strain>
    </source>
</reference>
<dbReference type="InterPro" id="IPR027417">
    <property type="entry name" value="P-loop_NTPase"/>
</dbReference>
<dbReference type="CDD" id="cd01026">
    <property type="entry name" value="TOPRIM_OLD"/>
    <property type="match status" value="1"/>
</dbReference>
<dbReference type="InterPro" id="IPR034139">
    <property type="entry name" value="TOPRIM_OLD"/>
</dbReference>
<proteinExistence type="predicted"/>
<feature type="domain" description="Endonuclease GajA/Old nuclease/RecF-like AAA" evidence="1">
    <location>
        <begin position="1"/>
        <end position="337"/>
    </location>
</feature>
<dbReference type="Pfam" id="PF20469">
    <property type="entry name" value="OLD-like_TOPRIM"/>
    <property type="match status" value="1"/>
</dbReference>
<evidence type="ECO:0000259" key="1">
    <source>
        <dbReference type="Pfam" id="PF13175"/>
    </source>
</evidence>
<accession>A0A5C8EVA4</accession>
<dbReference type="GO" id="GO:0004519">
    <property type="term" value="F:endonuclease activity"/>
    <property type="evidence" value="ECO:0007669"/>
    <property type="project" value="UniProtKB-KW"/>
</dbReference>
<name>A0A5C8EVA4_9SPIR</name>
<evidence type="ECO:0000313" key="4">
    <source>
        <dbReference type="Proteomes" id="UP000325002"/>
    </source>
</evidence>
<keyword evidence="3" id="KW-0540">Nuclease</keyword>
<sequence>MYIKTVKIQNFKCFRKFELNLNDDINIIVGNNEAGKSTLLEAIHLALTGVLDGKYLKNEINPYIFNNDAIEEYYNDIKKGLPEIIIELYFDNLNKEDIQYNECRGAHNSIRVDESGIQLKILFNDEYKSEYKDFIDSIKDYKDMYILPIEFYKIEVISFSGNNITYKKIPIKSILIDSSNNKLKNGSDIYISYIINKSLTDKEQIQIFNAHREMKTSFAENENIKKINDRIFKDNNYISSNKQLKLSVDFFNNNWESMLMPYMENIPFQYIGKGEQCYIKTNLALLHNKSQEASLILLEEPENHLSHSKLNSLLKNIKDNVSNNKQIIITTHSSFVANKMLLNNIIIINNNSNTNFKKLSEQTFNFFEKASGYDTLRLVLSKKTVLVEGDSDELIFQRAYKDIYEKLPIENEIDVISVGTAFVRYLELAKELKNKVIVIIDNDGNTDKLKNKYDQYNKYDNIKIYYQDKNNFEDFEIDINNNEKKINIDTLEPNLLKANNYDITLFNKIFGKEYTSIGKLLNYMLNNKVECALKIFEYSDKIKYPKYILEALNECE</sequence>
<keyword evidence="3" id="KW-0378">Hydrolase</keyword>
<comment type="caution">
    <text evidence="3">The sequence shown here is derived from an EMBL/GenBank/DDBJ whole genome shotgun (WGS) entry which is preliminary data.</text>
</comment>
<evidence type="ECO:0000259" key="2">
    <source>
        <dbReference type="Pfam" id="PF20469"/>
    </source>
</evidence>
<dbReference type="InterPro" id="IPR041685">
    <property type="entry name" value="AAA_GajA/Old/RecF-like"/>
</dbReference>
<organism evidence="3 4">
    <name type="scientific">Brachyspira aalborgi</name>
    <dbReference type="NCBI Taxonomy" id="29522"/>
    <lineage>
        <taxon>Bacteria</taxon>
        <taxon>Pseudomonadati</taxon>
        <taxon>Spirochaetota</taxon>
        <taxon>Spirochaetia</taxon>
        <taxon>Brachyspirales</taxon>
        <taxon>Brachyspiraceae</taxon>
        <taxon>Brachyspira</taxon>
    </lineage>
</organism>
<dbReference type="Pfam" id="PF13175">
    <property type="entry name" value="AAA_15"/>
    <property type="match status" value="1"/>
</dbReference>
<dbReference type="PANTHER" id="PTHR43581">
    <property type="entry name" value="ATP/GTP PHOSPHATASE"/>
    <property type="match status" value="1"/>
</dbReference>
<dbReference type="PANTHER" id="PTHR43581:SF4">
    <property type="entry name" value="ATP_GTP PHOSPHATASE"/>
    <property type="match status" value="1"/>
</dbReference>
<feature type="domain" description="OLD protein-like TOPRIM" evidence="2">
    <location>
        <begin position="381"/>
        <end position="443"/>
    </location>
</feature>
<dbReference type="EMBL" id="SAYD01000003">
    <property type="protein sequence ID" value="TXJ41559.1"/>
    <property type="molecule type" value="Genomic_DNA"/>
</dbReference>
<dbReference type="RefSeq" id="WP_147777997.1">
    <property type="nucleotide sequence ID" value="NZ_SAYD01000003.1"/>
</dbReference>
<evidence type="ECO:0000313" key="3">
    <source>
        <dbReference type="EMBL" id="TXJ41559.1"/>
    </source>
</evidence>